<organism evidence="10 11">
    <name type="scientific">Lingula anatina</name>
    <name type="common">Brachiopod</name>
    <name type="synonym">Lingula unguis</name>
    <dbReference type="NCBI Taxonomy" id="7574"/>
    <lineage>
        <taxon>Eukaryota</taxon>
        <taxon>Metazoa</taxon>
        <taxon>Spiralia</taxon>
        <taxon>Lophotrochozoa</taxon>
        <taxon>Brachiopoda</taxon>
        <taxon>Linguliformea</taxon>
        <taxon>Lingulata</taxon>
        <taxon>Lingulida</taxon>
        <taxon>Linguloidea</taxon>
        <taxon>Lingulidae</taxon>
        <taxon>Lingula</taxon>
    </lineage>
</organism>
<dbReference type="AlphaFoldDB" id="A0A1S3H3M7"/>
<reference evidence="11" key="1">
    <citation type="submission" date="2025-08" db="UniProtKB">
        <authorList>
            <consortium name="RefSeq"/>
        </authorList>
    </citation>
    <scope>IDENTIFICATION</scope>
    <source>
        <tissue evidence="11">Gonads</tissue>
    </source>
</reference>
<evidence type="ECO:0000256" key="2">
    <source>
        <dbReference type="ARBA" id="ARBA00022729"/>
    </source>
</evidence>
<proteinExistence type="predicted"/>
<accession>A0A1S3H3M7</accession>
<protein>
    <submittedName>
        <fullName evidence="11">Uncharacterized protein LOC106151386 isoform X1</fullName>
    </submittedName>
</protein>
<sequence length="373" mass="39984">MKMELFGYLVAVVAVFHAANGNTIAIDIPSVTTSPGENVQLKCTFDGTWGIGFNMQWLKDGNAIAAPSSVNVNQDFVGRFSLDLSPPVYTLQITGIEIGDAGNYECAFTISGTVQQTLSSVVTVIASPTDVFLYHGNMSNKISGGQNYMFEDRVESVVGCAALGGQPAPVLEVSIGDSVQTDFNSVTLDPITDAAIQNDKFALGVQDANKKIKCTWKTPDATNPRDQGSVEVTLTIGYKPIIQCENNRVAYKGDAVYLICTVYAMPEASNFWWEYPGSNATHRINGSATSPQDSRIVSTMEDLTGKNVGKKITLTISSVSKDDAVEYTLYAMNSHGHSQKAVAVTFAGEVSMASHIGGNIFLLASSLLLLFVR</sequence>
<dbReference type="PANTHER" id="PTHR23277:SF108">
    <property type="entry name" value="FASCICLIN-3"/>
    <property type="match status" value="1"/>
</dbReference>
<dbReference type="PANTHER" id="PTHR23277">
    <property type="entry name" value="NECTIN-RELATED"/>
    <property type="match status" value="1"/>
</dbReference>
<dbReference type="Gene3D" id="2.60.40.10">
    <property type="entry name" value="Immunoglobulins"/>
    <property type="match status" value="2"/>
</dbReference>
<evidence type="ECO:0000256" key="5">
    <source>
        <dbReference type="ARBA" id="ARBA00023157"/>
    </source>
</evidence>
<evidence type="ECO:0000256" key="6">
    <source>
        <dbReference type="ARBA" id="ARBA00023180"/>
    </source>
</evidence>
<evidence type="ECO:0000256" key="4">
    <source>
        <dbReference type="ARBA" id="ARBA00023136"/>
    </source>
</evidence>
<evidence type="ECO:0000256" key="8">
    <source>
        <dbReference type="SAM" id="SignalP"/>
    </source>
</evidence>
<dbReference type="SMART" id="SM00409">
    <property type="entry name" value="IG"/>
    <property type="match status" value="2"/>
</dbReference>
<dbReference type="InterPro" id="IPR007110">
    <property type="entry name" value="Ig-like_dom"/>
</dbReference>
<dbReference type="InterPro" id="IPR036179">
    <property type="entry name" value="Ig-like_dom_sf"/>
</dbReference>
<name>A0A1S3H3M7_LINAN</name>
<keyword evidence="7" id="KW-0812">Transmembrane</keyword>
<evidence type="ECO:0000256" key="3">
    <source>
        <dbReference type="ARBA" id="ARBA00022737"/>
    </source>
</evidence>
<dbReference type="SUPFAM" id="SSF48726">
    <property type="entry name" value="Immunoglobulin"/>
    <property type="match status" value="2"/>
</dbReference>
<dbReference type="InterPro" id="IPR003599">
    <property type="entry name" value="Ig_sub"/>
</dbReference>
<gene>
    <name evidence="11" type="primary">LOC106151386</name>
</gene>
<evidence type="ECO:0000256" key="7">
    <source>
        <dbReference type="SAM" id="Phobius"/>
    </source>
</evidence>
<dbReference type="Pfam" id="PF13927">
    <property type="entry name" value="Ig_3"/>
    <property type="match status" value="1"/>
</dbReference>
<feature type="domain" description="Ig-like" evidence="9">
    <location>
        <begin position="22"/>
        <end position="119"/>
    </location>
</feature>
<evidence type="ECO:0000259" key="9">
    <source>
        <dbReference type="PROSITE" id="PS50835"/>
    </source>
</evidence>
<evidence type="ECO:0000313" key="10">
    <source>
        <dbReference type="Proteomes" id="UP000085678"/>
    </source>
</evidence>
<keyword evidence="10" id="KW-1185">Reference proteome</keyword>
<dbReference type="Pfam" id="PF07679">
    <property type="entry name" value="I-set"/>
    <property type="match status" value="1"/>
</dbReference>
<keyword evidence="6" id="KW-0325">Glycoprotein</keyword>
<feature type="signal peptide" evidence="8">
    <location>
        <begin position="1"/>
        <end position="25"/>
    </location>
</feature>
<keyword evidence="2 8" id="KW-0732">Signal</keyword>
<dbReference type="InterPro" id="IPR013783">
    <property type="entry name" value="Ig-like_fold"/>
</dbReference>
<evidence type="ECO:0000256" key="1">
    <source>
        <dbReference type="ARBA" id="ARBA00004370"/>
    </source>
</evidence>
<dbReference type="GO" id="GO:0007156">
    <property type="term" value="P:homophilic cell adhesion via plasma membrane adhesion molecules"/>
    <property type="evidence" value="ECO:0007669"/>
    <property type="project" value="TreeGrafter"/>
</dbReference>
<feature type="domain" description="Ig-like" evidence="9">
    <location>
        <begin position="240"/>
        <end position="345"/>
    </location>
</feature>
<evidence type="ECO:0000313" key="11">
    <source>
        <dbReference type="RefSeq" id="XP_013380071.1"/>
    </source>
</evidence>
<dbReference type="GeneID" id="106151386"/>
<dbReference type="GO" id="GO:0005912">
    <property type="term" value="C:adherens junction"/>
    <property type="evidence" value="ECO:0007669"/>
    <property type="project" value="TreeGrafter"/>
</dbReference>
<keyword evidence="3" id="KW-0677">Repeat</keyword>
<dbReference type="Proteomes" id="UP000085678">
    <property type="component" value="Unplaced"/>
</dbReference>
<comment type="subcellular location">
    <subcellularLocation>
        <location evidence="1">Membrane</location>
    </subcellularLocation>
</comment>
<dbReference type="PROSITE" id="PS50835">
    <property type="entry name" value="IG_LIKE"/>
    <property type="match status" value="2"/>
</dbReference>
<keyword evidence="5" id="KW-1015">Disulfide bond</keyword>
<dbReference type="GO" id="GO:0016020">
    <property type="term" value="C:membrane"/>
    <property type="evidence" value="ECO:0007669"/>
    <property type="project" value="UniProtKB-SubCell"/>
</dbReference>
<keyword evidence="7" id="KW-1133">Transmembrane helix</keyword>
<keyword evidence="4 7" id="KW-0472">Membrane</keyword>
<feature type="chain" id="PRO_5010349756" evidence="8">
    <location>
        <begin position="26"/>
        <end position="373"/>
    </location>
</feature>
<dbReference type="InterPro" id="IPR051427">
    <property type="entry name" value="Nectin/Nectin-like"/>
</dbReference>
<dbReference type="InterPro" id="IPR013098">
    <property type="entry name" value="Ig_I-set"/>
</dbReference>
<dbReference type="RefSeq" id="XP_013380071.1">
    <property type="nucleotide sequence ID" value="XM_013524617.2"/>
</dbReference>
<feature type="transmembrane region" description="Helical" evidence="7">
    <location>
        <begin position="352"/>
        <end position="372"/>
    </location>
</feature>
<dbReference type="GO" id="GO:0007157">
    <property type="term" value="P:heterophilic cell-cell adhesion via plasma membrane cell adhesion molecules"/>
    <property type="evidence" value="ECO:0007669"/>
    <property type="project" value="TreeGrafter"/>
</dbReference>
<dbReference type="KEGG" id="lak:106151386"/>